<evidence type="ECO:0000256" key="2">
    <source>
        <dbReference type="ARBA" id="ARBA00009191"/>
    </source>
</evidence>
<dbReference type="SUPFAM" id="SSF63829">
    <property type="entry name" value="Calcium-dependent phosphotriesterase"/>
    <property type="match status" value="1"/>
</dbReference>
<organism evidence="7 8">
    <name type="scientific">Digitaria exilis</name>
    <dbReference type="NCBI Taxonomy" id="1010633"/>
    <lineage>
        <taxon>Eukaryota</taxon>
        <taxon>Viridiplantae</taxon>
        <taxon>Streptophyta</taxon>
        <taxon>Embryophyta</taxon>
        <taxon>Tracheophyta</taxon>
        <taxon>Spermatophyta</taxon>
        <taxon>Magnoliopsida</taxon>
        <taxon>Liliopsida</taxon>
        <taxon>Poales</taxon>
        <taxon>Poaceae</taxon>
        <taxon>PACMAD clade</taxon>
        <taxon>Panicoideae</taxon>
        <taxon>Panicodae</taxon>
        <taxon>Paniceae</taxon>
        <taxon>Anthephorinae</taxon>
        <taxon>Digitaria</taxon>
    </lineage>
</organism>
<comment type="caution">
    <text evidence="7">The sequence shown here is derived from an EMBL/GenBank/DDBJ whole genome shotgun (WGS) entry which is preliminary data.</text>
</comment>
<dbReference type="InterPro" id="IPR011042">
    <property type="entry name" value="6-blade_b-propeller_TolB-like"/>
</dbReference>
<comment type="similarity">
    <text evidence="2">Belongs to the strictosidine synthase family.</text>
</comment>
<dbReference type="GO" id="GO:0005773">
    <property type="term" value="C:vacuole"/>
    <property type="evidence" value="ECO:0007669"/>
    <property type="project" value="UniProtKB-SubCell"/>
</dbReference>
<dbReference type="AlphaFoldDB" id="A0A835CBX9"/>
<dbReference type="Gene3D" id="2.120.10.30">
    <property type="entry name" value="TolB, C-terminal domain"/>
    <property type="match status" value="1"/>
</dbReference>
<dbReference type="PANTHER" id="PTHR10426:SF62">
    <property type="entry name" value="OS08G0175000 PROTEIN"/>
    <property type="match status" value="1"/>
</dbReference>
<evidence type="ECO:0000256" key="4">
    <source>
        <dbReference type="ARBA" id="ARBA00023180"/>
    </source>
</evidence>
<feature type="chain" id="PRO_5032444235" description="Strictosidine synthase conserved region domain-containing protein" evidence="5">
    <location>
        <begin position="27"/>
        <end position="386"/>
    </location>
</feature>
<reference evidence="7" key="1">
    <citation type="submission" date="2020-07" db="EMBL/GenBank/DDBJ databases">
        <title>Genome sequence and genetic diversity analysis of an under-domesticated orphan crop, white fonio (Digitaria exilis).</title>
        <authorList>
            <person name="Bennetzen J.L."/>
            <person name="Chen S."/>
            <person name="Ma X."/>
            <person name="Wang X."/>
            <person name="Yssel A.E.J."/>
            <person name="Chaluvadi S.R."/>
            <person name="Johnson M."/>
            <person name="Gangashetty P."/>
            <person name="Hamidou F."/>
            <person name="Sanogo M.D."/>
            <person name="Zwaenepoel A."/>
            <person name="Wallace J."/>
            <person name="Van De Peer Y."/>
            <person name="Van Deynze A."/>
        </authorList>
    </citation>
    <scope>NUCLEOTIDE SEQUENCE</scope>
    <source>
        <tissue evidence="7">Leaves</tissue>
    </source>
</reference>
<dbReference type="InterPro" id="IPR018119">
    <property type="entry name" value="Strictosidine_synth_cons-reg"/>
</dbReference>
<evidence type="ECO:0000313" key="7">
    <source>
        <dbReference type="EMBL" id="KAF8721055.1"/>
    </source>
</evidence>
<evidence type="ECO:0000256" key="3">
    <source>
        <dbReference type="ARBA" id="ARBA00022554"/>
    </source>
</evidence>
<dbReference type="FunFam" id="2.120.10.30:FF:000055">
    <property type="entry name" value="Protein STRICTOSIDINE SYNTHASE-LIKE 11"/>
    <property type="match status" value="1"/>
</dbReference>
<sequence length="386" mass="41315">MGRINVAASLLLAVALLLSPSFCAAAEPIKTTPTQWSFHLPLPDGVTGAESLAFDCRGQGPYAGVSDGRVLKWGGSALGWTTFAHSANYRKIPLCTASVVPSQDTESICGRPLGLQFFAKTGDLYIADAYLGLMKVGPNGGEAEVLATQADDGAAFHFVNGLDVDQATGDVYFTDSSATYPRRFNTEIMMNADATGRLLRYDARTKQVTVLKADLPYPNGVAMSSDRTHVVVAHTVPSQAFRYWLRGPKAGQYELMADLPGYPDNVRRDARGGYWVALNQEKARLDAPAAPVKHLVGVRLGANGTEVEELTAAKGVTLSDVAEDGQLWLGSVELDYVGLWAFHEPGGLPCVGACASRPNGVANWTRGTPSHLFRRKRPPDCISDSA</sequence>
<proteinExistence type="inferred from homology"/>
<keyword evidence="8" id="KW-1185">Reference proteome</keyword>
<comment type="subcellular location">
    <subcellularLocation>
        <location evidence="1">Vacuole</location>
    </subcellularLocation>
</comment>
<dbReference type="EMBL" id="JACEFO010001687">
    <property type="protein sequence ID" value="KAF8721055.1"/>
    <property type="molecule type" value="Genomic_DNA"/>
</dbReference>
<dbReference type="GO" id="GO:0012505">
    <property type="term" value="C:endomembrane system"/>
    <property type="evidence" value="ECO:0007669"/>
    <property type="project" value="TreeGrafter"/>
</dbReference>
<evidence type="ECO:0000256" key="1">
    <source>
        <dbReference type="ARBA" id="ARBA00004116"/>
    </source>
</evidence>
<dbReference type="GO" id="GO:0016787">
    <property type="term" value="F:hydrolase activity"/>
    <property type="evidence" value="ECO:0007669"/>
    <property type="project" value="TreeGrafter"/>
</dbReference>
<evidence type="ECO:0000256" key="5">
    <source>
        <dbReference type="SAM" id="SignalP"/>
    </source>
</evidence>
<feature type="signal peptide" evidence="5">
    <location>
        <begin position="1"/>
        <end position="26"/>
    </location>
</feature>
<protein>
    <recommendedName>
        <fullName evidence="6">Strictosidine synthase conserved region domain-containing protein</fullName>
    </recommendedName>
</protein>
<evidence type="ECO:0000313" key="8">
    <source>
        <dbReference type="Proteomes" id="UP000636709"/>
    </source>
</evidence>
<accession>A0A835CBX9</accession>
<dbReference type="Proteomes" id="UP000636709">
    <property type="component" value="Unassembled WGS sequence"/>
</dbReference>
<dbReference type="PANTHER" id="PTHR10426">
    <property type="entry name" value="STRICTOSIDINE SYNTHASE-RELATED"/>
    <property type="match status" value="1"/>
</dbReference>
<keyword evidence="4" id="KW-0325">Glycoprotein</keyword>
<keyword evidence="5" id="KW-0732">Signal</keyword>
<gene>
    <name evidence="7" type="ORF">HU200_023469</name>
</gene>
<dbReference type="OrthoDB" id="1908448at2759"/>
<evidence type="ECO:0000259" key="6">
    <source>
        <dbReference type="Pfam" id="PF03088"/>
    </source>
</evidence>
<dbReference type="Pfam" id="PF03088">
    <property type="entry name" value="Str_synth"/>
    <property type="match status" value="1"/>
</dbReference>
<feature type="domain" description="Strictosidine synthase conserved region" evidence="6">
    <location>
        <begin position="160"/>
        <end position="247"/>
    </location>
</feature>
<keyword evidence="3" id="KW-0926">Vacuole</keyword>
<name>A0A835CBX9_9POAL</name>